<keyword evidence="3" id="KW-1185">Reference proteome</keyword>
<reference evidence="2" key="1">
    <citation type="submission" date="2023-08" db="EMBL/GenBank/DDBJ databases">
        <title>A de novo genome assembly of Solanum verrucosum Schlechtendal, a Mexican diploid species geographically isolated from the other diploid A-genome species in potato relatives.</title>
        <authorList>
            <person name="Hosaka K."/>
        </authorList>
    </citation>
    <scope>NUCLEOTIDE SEQUENCE</scope>
    <source>
        <tissue evidence="2">Young leaves</tissue>
    </source>
</reference>
<sequence length="155" mass="18094">MQTRRLGTWNYEERTSVAEGFTHEGCGEVDKRGKISPRYIGPFKVLKRVGEVAYELAFPLGLLKVHPMFHVSMLKKINGDGNYIIRWDSVRLNGNLYYEEEPIVIMDRVRKLRSKEIASVKVHWKSRPVDESTWDTKTDKHKRYPHLLFNSGTLC</sequence>
<gene>
    <name evidence="2" type="ORF">MTR67_048320</name>
</gene>
<dbReference type="EMBL" id="CP133622">
    <property type="protein sequence ID" value="WMV54935.1"/>
    <property type="molecule type" value="Genomic_DNA"/>
</dbReference>
<evidence type="ECO:0000313" key="2">
    <source>
        <dbReference type="EMBL" id="WMV54935.1"/>
    </source>
</evidence>
<dbReference type="Proteomes" id="UP001234989">
    <property type="component" value="Chromosome 11"/>
</dbReference>
<organism evidence="2 3">
    <name type="scientific">Solanum verrucosum</name>
    <dbReference type="NCBI Taxonomy" id="315347"/>
    <lineage>
        <taxon>Eukaryota</taxon>
        <taxon>Viridiplantae</taxon>
        <taxon>Streptophyta</taxon>
        <taxon>Embryophyta</taxon>
        <taxon>Tracheophyta</taxon>
        <taxon>Spermatophyta</taxon>
        <taxon>Magnoliopsida</taxon>
        <taxon>eudicotyledons</taxon>
        <taxon>Gunneridae</taxon>
        <taxon>Pentapetalae</taxon>
        <taxon>asterids</taxon>
        <taxon>lamiids</taxon>
        <taxon>Solanales</taxon>
        <taxon>Solanaceae</taxon>
        <taxon>Solanoideae</taxon>
        <taxon>Solaneae</taxon>
        <taxon>Solanum</taxon>
    </lineage>
</organism>
<dbReference type="PANTHER" id="PTHR46148">
    <property type="entry name" value="CHROMO DOMAIN-CONTAINING PROTEIN"/>
    <property type="match status" value="1"/>
</dbReference>
<evidence type="ECO:0000259" key="1">
    <source>
        <dbReference type="Pfam" id="PF24626"/>
    </source>
</evidence>
<protein>
    <recommendedName>
        <fullName evidence="1">Tf2-1-like SH3-like domain-containing protein</fullName>
    </recommendedName>
</protein>
<dbReference type="Pfam" id="PF24626">
    <property type="entry name" value="SH3_Tf2-1"/>
    <property type="match status" value="1"/>
</dbReference>
<feature type="domain" description="Tf2-1-like SH3-like" evidence="1">
    <location>
        <begin position="29"/>
        <end position="77"/>
    </location>
</feature>
<accession>A0AAF0ZZG6</accession>
<dbReference type="InterPro" id="IPR056924">
    <property type="entry name" value="SH3_Tf2-1"/>
</dbReference>
<proteinExistence type="predicted"/>
<evidence type="ECO:0000313" key="3">
    <source>
        <dbReference type="Proteomes" id="UP001234989"/>
    </source>
</evidence>
<dbReference type="AlphaFoldDB" id="A0AAF0ZZG6"/>
<dbReference type="PANTHER" id="PTHR46148:SF60">
    <property type="entry name" value="CHROMO DOMAIN-CONTAINING PROTEIN"/>
    <property type="match status" value="1"/>
</dbReference>
<name>A0AAF0ZZG6_SOLVR</name>